<dbReference type="GO" id="GO:0055130">
    <property type="term" value="P:D-alanine catabolic process"/>
    <property type="evidence" value="ECO:0007669"/>
    <property type="project" value="TreeGrafter"/>
</dbReference>
<evidence type="ECO:0000313" key="6">
    <source>
        <dbReference type="EMBL" id="AIC31147.1"/>
    </source>
</evidence>
<evidence type="ECO:0000256" key="2">
    <source>
        <dbReference type="ARBA" id="ARBA00009410"/>
    </source>
</evidence>
<keyword evidence="6" id="KW-0614">Plasmid</keyword>
<comment type="cofactor">
    <cofactor evidence="1">
        <name>FAD</name>
        <dbReference type="ChEBI" id="CHEBI:57692"/>
    </cofactor>
</comment>
<dbReference type="GO" id="GO:0005737">
    <property type="term" value="C:cytoplasm"/>
    <property type="evidence" value="ECO:0007669"/>
    <property type="project" value="TreeGrafter"/>
</dbReference>
<dbReference type="PRINTS" id="PR00757">
    <property type="entry name" value="AMINEOXDASEF"/>
</dbReference>
<accession>A0A060IBN7</accession>
<dbReference type="OrthoDB" id="9787190at2"/>
<dbReference type="InterPro" id="IPR001613">
    <property type="entry name" value="Flavin_amine_oxidase"/>
</dbReference>
<dbReference type="GO" id="GO:0005886">
    <property type="term" value="C:plasma membrane"/>
    <property type="evidence" value="ECO:0007669"/>
    <property type="project" value="TreeGrafter"/>
</dbReference>
<dbReference type="GO" id="GO:0008718">
    <property type="term" value="F:D-amino-acid dehydrogenase activity"/>
    <property type="evidence" value="ECO:0007669"/>
    <property type="project" value="TreeGrafter"/>
</dbReference>
<sequence length="440" mass="47781">MSPLLKRIQSDQELPAKADVVVIGGGIIGASAAFFLAERGLSVALLEKGYVGGEQSSRNWGWCRRQNRDERELPLSGVSMQAWDQFAAKIGEDVGFRQCGLFYATDNPQQLAEWEQWLAIARQFDVNTKMLTAREAHDRIPAQGRRWLGGVHSVDDGKGEPAIAAPTIANGARKFGATIHQECAARGLDIVNYAVAGVITEKGIIRSQAVLNAGGAWTSLFCRQYGVQFPQASVRQTAIRTRPTTNLGEAIYTPECSLTRRLDGSYTLAISGRATLDITPQGIRYARWFMPMFLKRLQAVQIGVGRSMFYGPEALVSWNKDTISPFERIRVLDPKPSRRTIASILKGVTEQFPALKGIEIADSWGAYVDCTPDAVPVISASDHVKGLYLAAGGSGHGFGIGPGIGRLAADLVANDKPCVDPTPFRLSRFFDGSRVEVGGL</sequence>
<evidence type="ECO:0000259" key="5">
    <source>
        <dbReference type="Pfam" id="PF01266"/>
    </source>
</evidence>
<dbReference type="InterPro" id="IPR036188">
    <property type="entry name" value="FAD/NAD-bd_sf"/>
</dbReference>
<keyword evidence="4" id="KW-0472">Membrane</keyword>
<geneLocation type="plasmid" evidence="6 7">
    <name>pRetIE4771d</name>
</geneLocation>
<feature type="domain" description="FAD dependent oxidoreductase" evidence="5">
    <location>
        <begin position="19"/>
        <end position="411"/>
    </location>
</feature>
<proteinExistence type="inferred from homology"/>
<keyword evidence="4" id="KW-0812">Transmembrane</keyword>
<protein>
    <submittedName>
        <fullName evidence="6">FAD dependent oxidoreductase protein</fullName>
    </submittedName>
</protein>
<name>A0A060IBN7_RHIET</name>
<gene>
    <name evidence="6" type="ORF">IE4771_PD00593</name>
</gene>
<dbReference type="EMBL" id="CP006990">
    <property type="protein sequence ID" value="AIC31147.1"/>
    <property type="molecule type" value="Genomic_DNA"/>
</dbReference>
<evidence type="ECO:0000256" key="4">
    <source>
        <dbReference type="SAM" id="Phobius"/>
    </source>
</evidence>
<dbReference type="Pfam" id="PF01266">
    <property type="entry name" value="DAO"/>
    <property type="match status" value="1"/>
</dbReference>
<evidence type="ECO:0000256" key="3">
    <source>
        <dbReference type="ARBA" id="ARBA00023002"/>
    </source>
</evidence>
<dbReference type="RefSeq" id="WP_040142236.1">
    <property type="nucleotide sequence ID" value="NZ_CP006990.1"/>
</dbReference>
<dbReference type="Proteomes" id="UP000027180">
    <property type="component" value="Plasmid pRetIE4771d"/>
</dbReference>
<evidence type="ECO:0000256" key="1">
    <source>
        <dbReference type="ARBA" id="ARBA00001974"/>
    </source>
</evidence>
<dbReference type="KEGG" id="rei:IE4771_PD00593"/>
<dbReference type="InterPro" id="IPR006076">
    <property type="entry name" value="FAD-dep_OxRdtase"/>
</dbReference>
<organism evidence="6 7">
    <name type="scientific">Rhizobium etli bv. mimosae str. IE4771</name>
    <dbReference type="NCBI Taxonomy" id="1432050"/>
    <lineage>
        <taxon>Bacteria</taxon>
        <taxon>Pseudomonadati</taxon>
        <taxon>Pseudomonadota</taxon>
        <taxon>Alphaproteobacteria</taxon>
        <taxon>Hyphomicrobiales</taxon>
        <taxon>Rhizobiaceae</taxon>
        <taxon>Rhizobium/Agrobacterium group</taxon>
        <taxon>Rhizobium</taxon>
    </lineage>
</organism>
<feature type="transmembrane region" description="Helical" evidence="4">
    <location>
        <begin position="20"/>
        <end position="37"/>
    </location>
</feature>
<dbReference type="Gene3D" id="3.50.50.60">
    <property type="entry name" value="FAD/NAD(P)-binding domain"/>
    <property type="match status" value="1"/>
</dbReference>
<comment type="similarity">
    <text evidence="2">Belongs to the DadA oxidoreductase family.</text>
</comment>
<keyword evidence="4" id="KW-1133">Transmembrane helix</keyword>
<evidence type="ECO:0000313" key="7">
    <source>
        <dbReference type="Proteomes" id="UP000027180"/>
    </source>
</evidence>
<dbReference type="Gene3D" id="3.30.9.10">
    <property type="entry name" value="D-Amino Acid Oxidase, subunit A, domain 2"/>
    <property type="match status" value="1"/>
</dbReference>
<dbReference type="AlphaFoldDB" id="A0A060IBN7"/>
<dbReference type="PANTHER" id="PTHR13847">
    <property type="entry name" value="SARCOSINE DEHYDROGENASE-RELATED"/>
    <property type="match status" value="1"/>
</dbReference>
<keyword evidence="3" id="KW-0560">Oxidoreductase</keyword>
<dbReference type="PANTHER" id="PTHR13847:SF280">
    <property type="entry name" value="D-AMINO ACID DEHYDROGENASE"/>
    <property type="match status" value="1"/>
</dbReference>
<dbReference type="HOGENOM" id="CLU_007884_4_3_5"/>
<reference evidence="6 7" key="1">
    <citation type="submission" date="2013-12" db="EMBL/GenBank/DDBJ databases">
        <title>Complete genome sequence of Rhizobium etli bv. mimosae IE4771.</title>
        <authorList>
            <person name="Bustos P."/>
            <person name="Santamaria R.I."/>
            <person name="Lozano L."/>
            <person name="Ormeno-Orrillo E."/>
            <person name="Rogel M.A."/>
            <person name="Romero D."/>
            <person name="Cevallos M.A."/>
            <person name="Martinez-Romero E."/>
            <person name="Gonzalez V."/>
        </authorList>
    </citation>
    <scope>NUCLEOTIDE SEQUENCE [LARGE SCALE GENOMIC DNA]</scope>
    <source>
        <strain evidence="6 7">IE4771</strain>
        <plasmid evidence="7">Plasmid pRetIE4771d</plasmid>
    </source>
</reference>
<dbReference type="SUPFAM" id="SSF51905">
    <property type="entry name" value="FAD/NAD(P)-binding domain"/>
    <property type="match status" value="1"/>
</dbReference>